<evidence type="ECO:0000313" key="2">
    <source>
        <dbReference type="EMBL" id="KAF6333474.1"/>
    </source>
</evidence>
<reference evidence="2 3" key="1">
    <citation type="journal article" date="2020" name="Nature">
        <title>Six reference-quality genomes reveal evolution of bat adaptations.</title>
        <authorList>
            <person name="Jebb D."/>
            <person name="Huang Z."/>
            <person name="Pippel M."/>
            <person name="Hughes G.M."/>
            <person name="Lavrichenko K."/>
            <person name="Devanna P."/>
            <person name="Winkler S."/>
            <person name="Jermiin L.S."/>
            <person name="Skirmuntt E.C."/>
            <person name="Katzourakis A."/>
            <person name="Burkitt-Gray L."/>
            <person name="Ray D.A."/>
            <person name="Sullivan K.A.M."/>
            <person name="Roscito J.G."/>
            <person name="Kirilenko B.M."/>
            <person name="Davalos L.M."/>
            <person name="Corthals A.P."/>
            <person name="Power M.L."/>
            <person name="Jones G."/>
            <person name="Ransome R.D."/>
            <person name="Dechmann D.K.N."/>
            <person name="Locatelli A.G."/>
            <person name="Puechmaille S.J."/>
            <person name="Fedrigo O."/>
            <person name="Jarvis E.D."/>
            <person name="Hiller M."/>
            <person name="Vernes S.C."/>
            <person name="Myers E.W."/>
            <person name="Teeling E.C."/>
        </authorList>
    </citation>
    <scope>NUCLEOTIDE SEQUENCE [LARGE SCALE GENOMIC DNA]</scope>
    <source>
        <strain evidence="2">MRhiFer1</strain>
        <tissue evidence="2">Lung</tissue>
    </source>
</reference>
<evidence type="ECO:0000256" key="1">
    <source>
        <dbReference type="SAM" id="MobiDB-lite"/>
    </source>
</evidence>
<feature type="region of interest" description="Disordered" evidence="1">
    <location>
        <begin position="123"/>
        <end position="148"/>
    </location>
</feature>
<accession>A0A7J7W7Q5</accession>
<evidence type="ECO:0000313" key="3">
    <source>
        <dbReference type="Proteomes" id="UP000585614"/>
    </source>
</evidence>
<dbReference type="AlphaFoldDB" id="A0A7J7W7Q5"/>
<protein>
    <submittedName>
        <fullName evidence="2">Uncharacterized protein</fullName>
    </submittedName>
</protein>
<organism evidence="2 3">
    <name type="scientific">Rhinolophus ferrumequinum</name>
    <name type="common">Greater horseshoe bat</name>
    <dbReference type="NCBI Taxonomy" id="59479"/>
    <lineage>
        <taxon>Eukaryota</taxon>
        <taxon>Metazoa</taxon>
        <taxon>Chordata</taxon>
        <taxon>Craniata</taxon>
        <taxon>Vertebrata</taxon>
        <taxon>Euteleostomi</taxon>
        <taxon>Mammalia</taxon>
        <taxon>Eutheria</taxon>
        <taxon>Laurasiatheria</taxon>
        <taxon>Chiroptera</taxon>
        <taxon>Yinpterochiroptera</taxon>
        <taxon>Rhinolophoidea</taxon>
        <taxon>Rhinolophidae</taxon>
        <taxon>Rhinolophinae</taxon>
        <taxon>Rhinolophus</taxon>
    </lineage>
</organism>
<feature type="region of interest" description="Disordered" evidence="1">
    <location>
        <begin position="42"/>
        <end position="62"/>
    </location>
</feature>
<name>A0A7J7W7Q5_RHIFE</name>
<comment type="caution">
    <text evidence="2">The sequence shown here is derived from an EMBL/GenBank/DDBJ whole genome shotgun (WGS) entry which is preliminary data.</text>
</comment>
<sequence length="182" mass="19630">MPARPWHRGSLGRRPGNGSFGTLDRNPKSQIVIIGEPRQIGLRSKRTSRHPKLPAHSAGRPSHPVLTFASPGWALWGRLPTLLCVSSEQLSVGHQPPDPAPSRPPVPLLVAFHLVFSPVPSQKSSAGPPLGPLSAPSPEDSPRADTHCHPAAVKPISQRPCSPRFNSFNMLFLAKPLRGFCL</sequence>
<dbReference type="EMBL" id="JACAGC010000011">
    <property type="protein sequence ID" value="KAF6333474.1"/>
    <property type="molecule type" value="Genomic_DNA"/>
</dbReference>
<proteinExistence type="predicted"/>
<feature type="compositionally biased region" description="Basic residues" evidence="1">
    <location>
        <begin position="43"/>
        <end position="53"/>
    </location>
</feature>
<feature type="region of interest" description="Disordered" evidence="1">
    <location>
        <begin position="1"/>
        <end position="27"/>
    </location>
</feature>
<feature type="compositionally biased region" description="Basic residues" evidence="1">
    <location>
        <begin position="1"/>
        <end position="11"/>
    </location>
</feature>
<gene>
    <name evidence="2" type="ORF">mRhiFer1_008217</name>
</gene>
<dbReference type="Proteomes" id="UP000585614">
    <property type="component" value="Unassembled WGS sequence"/>
</dbReference>
<feature type="compositionally biased region" description="Low complexity" evidence="1">
    <location>
        <begin position="124"/>
        <end position="138"/>
    </location>
</feature>